<protein>
    <recommendedName>
        <fullName evidence="11 14">Protoheme IX farnesyltransferase</fullName>
        <ecNumber evidence="3 14">2.5.1.141</ecNumber>
    </recommendedName>
    <alternativeName>
        <fullName evidence="12 14">Heme B farnesyltransferase</fullName>
    </alternativeName>
    <alternativeName>
        <fullName evidence="10 14">Heme O synthase</fullName>
    </alternativeName>
</protein>
<feature type="region of interest" description="Disordered" evidence="15">
    <location>
        <begin position="1"/>
        <end position="71"/>
    </location>
</feature>
<evidence type="ECO:0000256" key="2">
    <source>
        <dbReference type="ARBA" id="ARBA00004919"/>
    </source>
</evidence>
<feature type="transmembrane region" description="Helical" evidence="14">
    <location>
        <begin position="310"/>
        <end position="331"/>
    </location>
</feature>
<evidence type="ECO:0000256" key="12">
    <source>
        <dbReference type="ARBA" id="ARBA00042475"/>
    </source>
</evidence>
<dbReference type="HAMAP" id="MF_00154">
    <property type="entry name" value="CyoE_CtaB"/>
    <property type="match status" value="1"/>
</dbReference>
<feature type="transmembrane region" description="Helical" evidence="14">
    <location>
        <begin position="241"/>
        <end position="262"/>
    </location>
</feature>
<keyword evidence="17" id="KW-1185">Reference proteome</keyword>
<keyword evidence="8 14" id="KW-0350">Heme biosynthesis</keyword>
<dbReference type="PROSITE" id="PS00943">
    <property type="entry name" value="UBIA"/>
    <property type="match status" value="1"/>
</dbReference>
<keyword evidence="5 14" id="KW-0808">Transferase</keyword>
<keyword evidence="4 14" id="KW-1003">Cell membrane</keyword>
<dbReference type="Gene3D" id="1.10.357.140">
    <property type="entry name" value="UbiA prenyltransferase"/>
    <property type="match status" value="1"/>
</dbReference>
<evidence type="ECO:0000256" key="6">
    <source>
        <dbReference type="ARBA" id="ARBA00022692"/>
    </source>
</evidence>
<dbReference type="GO" id="GO:0008495">
    <property type="term" value="F:protoheme IX farnesyltransferase activity"/>
    <property type="evidence" value="ECO:0007669"/>
    <property type="project" value="UniProtKB-UniRule"/>
</dbReference>
<feature type="transmembrane region" description="Helical" evidence="14">
    <location>
        <begin position="186"/>
        <end position="203"/>
    </location>
</feature>
<evidence type="ECO:0000256" key="1">
    <source>
        <dbReference type="ARBA" id="ARBA00004651"/>
    </source>
</evidence>
<evidence type="ECO:0000256" key="13">
    <source>
        <dbReference type="ARBA" id="ARBA00047690"/>
    </source>
</evidence>
<evidence type="ECO:0000256" key="8">
    <source>
        <dbReference type="ARBA" id="ARBA00023133"/>
    </source>
</evidence>
<evidence type="ECO:0000256" key="3">
    <source>
        <dbReference type="ARBA" id="ARBA00012292"/>
    </source>
</evidence>
<organism evidence="16 17">
    <name type="scientific">Allorhodopirellula heiligendammensis</name>
    <dbReference type="NCBI Taxonomy" id="2714739"/>
    <lineage>
        <taxon>Bacteria</taxon>
        <taxon>Pseudomonadati</taxon>
        <taxon>Planctomycetota</taxon>
        <taxon>Planctomycetia</taxon>
        <taxon>Pirellulales</taxon>
        <taxon>Pirellulaceae</taxon>
        <taxon>Allorhodopirellula</taxon>
    </lineage>
</organism>
<dbReference type="Proteomes" id="UP000319908">
    <property type="component" value="Unassembled WGS sequence"/>
</dbReference>
<reference evidence="16 17" key="1">
    <citation type="journal article" date="2020" name="Antonie Van Leeuwenhoek">
        <title>Rhodopirellula heiligendammensis sp. nov., Rhodopirellula pilleata sp. nov., and Rhodopirellula solitaria sp. nov. isolated from natural or artificial marine surfaces in Northern Germany and California, USA, and emended description of the genus Rhodopirellula.</title>
        <authorList>
            <person name="Kallscheuer N."/>
            <person name="Wiegand S."/>
            <person name="Jogler M."/>
            <person name="Boedeker C."/>
            <person name="Peeters S.H."/>
            <person name="Rast P."/>
            <person name="Heuer A."/>
            <person name="Jetten M.S.M."/>
            <person name="Rohde M."/>
            <person name="Jogler C."/>
        </authorList>
    </citation>
    <scope>NUCLEOTIDE SEQUENCE [LARGE SCALE GENOMIC DNA]</scope>
    <source>
        <strain evidence="16 17">Poly21</strain>
    </source>
</reference>
<dbReference type="OrthoDB" id="9814417at2"/>
<dbReference type="GO" id="GO:0005886">
    <property type="term" value="C:plasma membrane"/>
    <property type="evidence" value="ECO:0007669"/>
    <property type="project" value="UniProtKB-SubCell"/>
</dbReference>
<dbReference type="EMBL" id="SJPU01000003">
    <property type="protein sequence ID" value="TWU10956.1"/>
    <property type="molecule type" value="Genomic_DNA"/>
</dbReference>
<comment type="catalytic activity">
    <reaction evidence="13 14">
        <text>heme b + (2E,6E)-farnesyl diphosphate + H2O = Fe(II)-heme o + diphosphate</text>
        <dbReference type="Rhea" id="RHEA:28070"/>
        <dbReference type="ChEBI" id="CHEBI:15377"/>
        <dbReference type="ChEBI" id="CHEBI:33019"/>
        <dbReference type="ChEBI" id="CHEBI:60344"/>
        <dbReference type="ChEBI" id="CHEBI:60530"/>
        <dbReference type="ChEBI" id="CHEBI:175763"/>
        <dbReference type="EC" id="2.5.1.141"/>
    </reaction>
</comment>
<dbReference type="AlphaFoldDB" id="A0A5C6BI10"/>
<feature type="transmembrane region" description="Helical" evidence="14">
    <location>
        <begin position="116"/>
        <end position="138"/>
    </location>
</feature>
<dbReference type="UniPathway" id="UPA00834">
    <property type="reaction ID" value="UER00712"/>
</dbReference>
<evidence type="ECO:0000256" key="11">
    <source>
        <dbReference type="ARBA" id="ARBA00040810"/>
    </source>
</evidence>
<sequence>MATDCRESSTALLDEPPVMPDDSLMPDGPDMDGDPAMSGELARSIDPVTSPSDDIPSIAVSSSTAKKSKRTREPTLVGDFVELTKPRIVTMILVTTVASAWIGMAAPTGVSLSLSAWLVLLIGTGLVAGSAGAANQVWERWIDPLMPRTASRPLASRRMLPATGIAFTAILGLLGTALLAWQFGAAPAWVGVATWVVYVLIYTPMKTRTAWNTTVGAIAGAMPVFMGYTAAGGLMTDLAGWMLFGVLVCWQYPHFMAIAWLCRQQYAEAGFKMTTTVDPSGRSAAWQSIVGAIALAVCGVILCLAPAGELILSAASFTTSLLVVVASWPLLKAALRFARQPDDLRARKMMRWSLVVLPAVLLVMTLRMIGL</sequence>
<dbReference type="PANTHER" id="PTHR43448">
    <property type="entry name" value="PROTOHEME IX FARNESYLTRANSFERASE, MITOCHONDRIAL"/>
    <property type="match status" value="1"/>
</dbReference>
<proteinExistence type="inferred from homology"/>
<evidence type="ECO:0000256" key="14">
    <source>
        <dbReference type="HAMAP-Rule" id="MF_00154"/>
    </source>
</evidence>
<comment type="function">
    <text evidence="14">Converts heme B (protoheme IX) to heme O by substitution of the vinyl group on carbon 2 of heme B porphyrin ring with a hydroxyethyl farnesyl side group.</text>
</comment>
<dbReference type="PANTHER" id="PTHR43448:SF7">
    <property type="entry name" value="4-HYDROXYBENZOATE SOLANESYLTRANSFERASE"/>
    <property type="match status" value="1"/>
</dbReference>
<keyword evidence="9 14" id="KW-0472">Membrane</keyword>
<dbReference type="InterPro" id="IPR006369">
    <property type="entry name" value="Protohaem_IX_farnesylTrfase"/>
</dbReference>
<keyword evidence="6 14" id="KW-0812">Transmembrane</keyword>
<dbReference type="Pfam" id="PF01040">
    <property type="entry name" value="UbiA"/>
    <property type="match status" value="1"/>
</dbReference>
<gene>
    <name evidence="16" type="primary">ctaB1</name>
    <name evidence="14" type="synonym">ctaB</name>
    <name evidence="16" type="ORF">Poly21_48620</name>
</gene>
<name>A0A5C6BI10_9BACT</name>
<evidence type="ECO:0000256" key="10">
    <source>
        <dbReference type="ARBA" id="ARBA00030253"/>
    </source>
</evidence>
<comment type="caution">
    <text evidence="16">The sequence shown here is derived from an EMBL/GenBank/DDBJ whole genome shotgun (WGS) entry which is preliminary data.</text>
</comment>
<evidence type="ECO:0000256" key="15">
    <source>
        <dbReference type="SAM" id="MobiDB-lite"/>
    </source>
</evidence>
<evidence type="ECO:0000256" key="9">
    <source>
        <dbReference type="ARBA" id="ARBA00023136"/>
    </source>
</evidence>
<accession>A0A5C6BI10</accession>
<evidence type="ECO:0000313" key="17">
    <source>
        <dbReference type="Proteomes" id="UP000319908"/>
    </source>
</evidence>
<keyword evidence="7 14" id="KW-1133">Transmembrane helix</keyword>
<feature type="transmembrane region" description="Helical" evidence="14">
    <location>
        <begin position="215"/>
        <end position="235"/>
    </location>
</feature>
<feature type="compositionally biased region" description="Low complexity" evidence="15">
    <location>
        <begin position="20"/>
        <end position="39"/>
    </location>
</feature>
<evidence type="ECO:0000256" key="7">
    <source>
        <dbReference type="ARBA" id="ARBA00022989"/>
    </source>
</evidence>
<dbReference type="InterPro" id="IPR030470">
    <property type="entry name" value="UbiA_prenylTrfase_CS"/>
</dbReference>
<evidence type="ECO:0000256" key="4">
    <source>
        <dbReference type="ARBA" id="ARBA00022475"/>
    </source>
</evidence>
<feature type="transmembrane region" description="Helical" evidence="14">
    <location>
        <begin position="88"/>
        <end position="110"/>
    </location>
</feature>
<dbReference type="CDD" id="cd13957">
    <property type="entry name" value="PT_UbiA_Cox10"/>
    <property type="match status" value="1"/>
</dbReference>
<feature type="transmembrane region" description="Helical" evidence="14">
    <location>
        <begin position="283"/>
        <end position="304"/>
    </location>
</feature>
<dbReference type="EC" id="2.5.1.141" evidence="3 14"/>
<feature type="transmembrane region" description="Helical" evidence="14">
    <location>
        <begin position="352"/>
        <end position="370"/>
    </location>
</feature>
<comment type="subcellular location">
    <subcellularLocation>
        <location evidence="1 14">Cell membrane</location>
        <topology evidence="1 14">Multi-pass membrane protein</topology>
    </subcellularLocation>
</comment>
<dbReference type="InterPro" id="IPR044878">
    <property type="entry name" value="UbiA_sf"/>
</dbReference>
<comment type="pathway">
    <text evidence="2 14">Porphyrin-containing compound metabolism; heme O biosynthesis; heme O from protoheme: step 1/1.</text>
</comment>
<comment type="similarity">
    <text evidence="14">Belongs to the UbiA prenyltransferase family. Protoheme IX farnesyltransferase subfamily.</text>
</comment>
<dbReference type="GO" id="GO:0048034">
    <property type="term" value="P:heme O biosynthetic process"/>
    <property type="evidence" value="ECO:0007669"/>
    <property type="project" value="UniProtKB-UniRule"/>
</dbReference>
<evidence type="ECO:0000313" key="16">
    <source>
        <dbReference type="EMBL" id="TWU10956.1"/>
    </source>
</evidence>
<comment type="miscellaneous">
    <text evidence="14">Carbon 2 of the heme B porphyrin ring is defined according to the Fischer nomenclature.</text>
</comment>
<feature type="transmembrane region" description="Helical" evidence="14">
    <location>
        <begin position="159"/>
        <end position="180"/>
    </location>
</feature>
<evidence type="ECO:0000256" key="5">
    <source>
        <dbReference type="ARBA" id="ARBA00022679"/>
    </source>
</evidence>
<dbReference type="InterPro" id="IPR000537">
    <property type="entry name" value="UbiA_prenyltransferase"/>
</dbReference>